<dbReference type="Gene3D" id="2.40.240.10">
    <property type="entry name" value="Ribosomal Protein L25, Chain P"/>
    <property type="match status" value="2"/>
</dbReference>
<dbReference type="InterPro" id="IPR022861">
    <property type="entry name" value="Gln_tRNA_ligase_bac"/>
</dbReference>
<dbReference type="InterPro" id="IPR049437">
    <property type="entry name" value="tRNA-synt_1c_C2"/>
</dbReference>
<evidence type="ECO:0000259" key="13">
    <source>
        <dbReference type="Pfam" id="PF20974"/>
    </source>
</evidence>
<dbReference type="Pfam" id="PF03950">
    <property type="entry name" value="tRNA-synt_1c_C"/>
    <property type="match status" value="1"/>
</dbReference>
<evidence type="ECO:0000256" key="3">
    <source>
        <dbReference type="ARBA" id="ARBA00022598"/>
    </source>
</evidence>
<evidence type="ECO:0000256" key="4">
    <source>
        <dbReference type="ARBA" id="ARBA00022741"/>
    </source>
</evidence>
<dbReference type="PROSITE" id="PS00178">
    <property type="entry name" value="AA_TRNA_LIGASE_I"/>
    <property type="match status" value="1"/>
</dbReference>
<feature type="short sequence motif" description="'KMSKS' region" evidence="9">
    <location>
        <begin position="266"/>
        <end position="270"/>
    </location>
</feature>
<dbReference type="HAMAP" id="MF_00126">
    <property type="entry name" value="Gln_tRNA_synth"/>
    <property type="match status" value="1"/>
</dbReference>
<evidence type="ECO:0000256" key="1">
    <source>
        <dbReference type="ARBA" id="ARBA00005594"/>
    </source>
</evidence>
<dbReference type="InterPro" id="IPR020056">
    <property type="entry name" value="Rbsml_bL25/Gln-tRNA_synth_N"/>
</dbReference>
<feature type="binding site" evidence="9">
    <location>
        <begin position="41"/>
        <end position="47"/>
    </location>
    <ligand>
        <name>ATP</name>
        <dbReference type="ChEBI" id="CHEBI:30616"/>
    </ligand>
</feature>
<feature type="short sequence motif" description="'HIGH' region" evidence="9">
    <location>
        <begin position="34"/>
        <end position="44"/>
    </location>
</feature>
<comment type="caution">
    <text evidence="14">The sequence shown here is derived from an EMBL/GenBank/DDBJ whole genome shotgun (WGS) entry which is preliminary data.</text>
</comment>
<comment type="catalytic activity">
    <reaction evidence="8 9">
        <text>tRNA(Gln) + L-glutamine + ATP = L-glutaminyl-tRNA(Gln) + AMP + diphosphate</text>
        <dbReference type="Rhea" id="RHEA:20121"/>
        <dbReference type="Rhea" id="RHEA-COMP:9662"/>
        <dbReference type="Rhea" id="RHEA-COMP:9681"/>
        <dbReference type="ChEBI" id="CHEBI:30616"/>
        <dbReference type="ChEBI" id="CHEBI:33019"/>
        <dbReference type="ChEBI" id="CHEBI:58359"/>
        <dbReference type="ChEBI" id="CHEBI:78442"/>
        <dbReference type="ChEBI" id="CHEBI:78521"/>
        <dbReference type="ChEBI" id="CHEBI:456215"/>
        <dbReference type="EC" id="6.1.1.18"/>
    </reaction>
</comment>
<feature type="binding site" evidence="9">
    <location>
        <position position="211"/>
    </location>
    <ligand>
        <name>L-glutamine</name>
        <dbReference type="ChEBI" id="CHEBI:58359"/>
    </ligand>
</feature>
<name>A0A4U0H8K2_9SPHI</name>
<evidence type="ECO:0000313" key="15">
    <source>
        <dbReference type="Proteomes" id="UP000309872"/>
    </source>
</evidence>
<keyword evidence="4 9" id="KW-0547">Nucleotide-binding</keyword>
<feature type="domain" description="Glutamyl/glutaminyl-tRNA synthetase class Ib anti-codon binding" evidence="12">
    <location>
        <begin position="338"/>
        <end position="438"/>
    </location>
</feature>
<evidence type="ECO:0000256" key="9">
    <source>
        <dbReference type="HAMAP-Rule" id="MF_00126"/>
    </source>
</evidence>
<sequence>MIEEEKSLNFIEEIIEEDLRKGTHDGRVLTRFPPEPNGYLHIGHAKSICLNFGLGQKYNGLTNLRFDDTNPVTEDTEYVESIKRDIQWLGFQWAQELYTSDYFDTLYQYATDLIKKGLAYVDDSTAEEIAAAKGTPTTPGVPTPYRSRSVEENLMLFQQMREGQFKDGEKVLRAKIDLANPNMHLRDPLLYRIRHVHHHRTGDKWCIYPMYDFAHGQSDSIEKITHSICTLEFIPHRPLYDWCIEKLEIFPSKQYEFARLNMTYTVMSKRKLLQLVNEKFVESWDDPRMPTISGLRRRGYTAASIRNFCDKIGVQKRENMIDVSLLEFCIREDLNKTAWRRMAVLDPIKLVITNYPEGQVEELNGENNPEVEGGEGSRNIPFTKELWIEREDFMEEPPKKFFRLGVGLSVRLKHAYIVECHDFVKDADGKVTEIHCNYIPNSKSGEDTSGLKVKGTIHWISVPHAKEAEVRLYDRLFHEENPVAAEDFKSSINPDSLQIITKAYIEPDLATAQAGKGYQFIRLGYFTLDTKSSTDHLVFNRTVTLKDSWAKEIKKG</sequence>
<dbReference type="InterPro" id="IPR004514">
    <property type="entry name" value="Gln-tRNA-synth"/>
</dbReference>
<dbReference type="SUPFAM" id="SSF52374">
    <property type="entry name" value="Nucleotidylyl transferase"/>
    <property type="match status" value="1"/>
</dbReference>
<keyword evidence="15" id="KW-1185">Reference proteome</keyword>
<dbReference type="GO" id="GO:0005829">
    <property type="term" value="C:cytosol"/>
    <property type="evidence" value="ECO:0007669"/>
    <property type="project" value="TreeGrafter"/>
</dbReference>
<dbReference type="EC" id="6.1.1.18" evidence="9"/>
<feature type="binding site" evidence="9">
    <location>
        <position position="230"/>
    </location>
    <ligand>
        <name>ATP</name>
        <dbReference type="ChEBI" id="CHEBI:30616"/>
    </ligand>
</feature>
<dbReference type="FunFam" id="3.40.50.620:FF:000037">
    <property type="entry name" value="Glutamine--tRNA ligase cytoplasmic"/>
    <property type="match status" value="1"/>
</dbReference>
<keyword evidence="5 9" id="KW-0067">ATP-binding</keyword>
<dbReference type="GO" id="GO:0004819">
    <property type="term" value="F:glutamine-tRNA ligase activity"/>
    <property type="evidence" value="ECO:0007669"/>
    <property type="project" value="UniProtKB-UniRule"/>
</dbReference>
<evidence type="ECO:0000256" key="2">
    <source>
        <dbReference type="ARBA" id="ARBA00022490"/>
    </source>
</evidence>
<dbReference type="Proteomes" id="UP000309872">
    <property type="component" value="Unassembled WGS sequence"/>
</dbReference>
<keyword evidence="7 9" id="KW-0030">Aminoacyl-tRNA synthetase</keyword>
<dbReference type="InterPro" id="IPR014729">
    <property type="entry name" value="Rossmann-like_a/b/a_fold"/>
</dbReference>
<evidence type="ECO:0000259" key="12">
    <source>
        <dbReference type="Pfam" id="PF03950"/>
    </source>
</evidence>
<dbReference type="SUPFAM" id="SSF50715">
    <property type="entry name" value="Ribosomal protein L25-like"/>
    <property type="match status" value="1"/>
</dbReference>
<evidence type="ECO:0000256" key="6">
    <source>
        <dbReference type="ARBA" id="ARBA00022917"/>
    </source>
</evidence>
<feature type="domain" description="tRNA synthetases class I (E and Q) anti-codon binding" evidence="13">
    <location>
        <begin position="456"/>
        <end position="529"/>
    </location>
</feature>
<evidence type="ECO:0000313" key="14">
    <source>
        <dbReference type="EMBL" id="TJY68088.1"/>
    </source>
</evidence>
<feature type="binding site" evidence="9">
    <location>
        <begin position="259"/>
        <end position="260"/>
    </location>
    <ligand>
        <name>ATP</name>
        <dbReference type="ChEBI" id="CHEBI:30616"/>
    </ligand>
</feature>
<keyword evidence="2 9" id="KW-0963">Cytoplasm</keyword>
<feature type="binding site" evidence="9">
    <location>
        <position position="67"/>
    </location>
    <ligand>
        <name>L-glutamine</name>
        <dbReference type="ChEBI" id="CHEBI:58359"/>
    </ligand>
</feature>
<accession>A0A4U0H8K2</accession>
<dbReference type="AlphaFoldDB" id="A0A4U0H8K2"/>
<dbReference type="Pfam" id="PF00749">
    <property type="entry name" value="tRNA-synt_1c"/>
    <property type="match status" value="1"/>
</dbReference>
<dbReference type="InterPro" id="IPR020058">
    <property type="entry name" value="Glu/Gln-tRNA-synth_Ib_cat-dom"/>
</dbReference>
<keyword evidence="3 9" id="KW-0436">Ligase</keyword>
<dbReference type="PRINTS" id="PR00987">
    <property type="entry name" value="TRNASYNTHGLU"/>
</dbReference>
<protein>
    <recommendedName>
        <fullName evidence="9">Glutamine--tRNA ligase</fullName>
        <ecNumber evidence="9">6.1.1.18</ecNumber>
    </recommendedName>
    <alternativeName>
        <fullName evidence="9">Glutaminyl-tRNA synthetase</fullName>
        <shortName evidence="9">GlnRS</shortName>
    </alternativeName>
</protein>
<proteinExistence type="inferred from homology"/>
<keyword evidence="6 9" id="KW-0648">Protein biosynthesis</keyword>
<evidence type="ECO:0000256" key="7">
    <source>
        <dbReference type="ARBA" id="ARBA00023146"/>
    </source>
</evidence>
<dbReference type="NCBIfam" id="NF011291">
    <property type="entry name" value="PRK14703.1"/>
    <property type="match status" value="1"/>
</dbReference>
<feature type="binding site" evidence="9">
    <location>
        <begin position="35"/>
        <end position="37"/>
    </location>
    <ligand>
        <name>ATP</name>
        <dbReference type="ChEBI" id="CHEBI:30616"/>
    </ligand>
</feature>
<reference evidence="14 15" key="1">
    <citation type="submission" date="2019-04" db="EMBL/GenBank/DDBJ databases">
        <title>Sphingobacterium olei sp. nov., isolated from oil-contaminated soil.</title>
        <authorList>
            <person name="Liu B."/>
        </authorList>
    </citation>
    <scope>NUCLEOTIDE SEQUENCE [LARGE SCALE GENOMIC DNA]</scope>
    <source>
        <strain evidence="14 15">Y3L14</strain>
    </source>
</reference>
<dbReference type="InterPro" id="IPR001412">
    <property type="entry name" value="aa-tRNA-synth_I_CS"/>
</dbReference>
<dbReference type="InterPro" id="IPR000924">
    <property type="entry name" value="Glu/Gln-tRNA-synth"/>
</dbReference>
<dbReference type="EMBL" id="SUKA01000001">
    <property type="protein sequence ID" value="TJY68088.1"/>
    <property type="molecule type" value="Genomic_DNA"/>
</dbReference>
<feature type="binding site" evidence="9">
    <location>
        <begin position="267"/>
        <end position="269"/>
    </location>
    <ligand>
        <name>ATP</name>
        <dbReference type="ChEBI" id="CHEBI:30616"/>
    </ligand>
</feature>
<dbReference type="GO" id="GO:0006424">
    <property type="term" value="P:glutamyl-tRNA aminoacylation"/>
    <property type="evidence" value="ECO:0007669"/>
    <property type="project" value="UniProtKB-UniRule"/>
</dbReference>
<organism evidence="14 15">
    <name type="scientific">Sphingobacterium alkalisoli</name>
    <dbReference type="NCBI Taxonomy" id="1874115"/>
    <lineage>
        <taxon>Bacteria</taxon>
        <taxon>Pseudomonadati</taxon>
        <taxon>Bacteroidota</taxon>
        <taxon>Sphingobacteriia</taxon>
        <taxon>Sphingobacteriales</taxon>
        <taxon>Sphingobacteriaceae</taxon>
        <taxon>Sphingobacterium</taxon>
    </lineage>
</organism>
<dbReference type="PANTHER" id="PTHR43097:SF5">
    <property type="entry name" value="GLUTAMATE--TRNA LIGASE"/>
    <property type="match status" value="1"/>
</dbReference>
<dbReference type="CDD" id="cd00807">
    <property type="entry name" value="GlnRS_core"/>
    <property type="match status" value="1"/>
</dbReference>
<comment type="caution">
    <text evidence="9">Lacks conserved residue(s) required for the propagation of feature annotation.</text>
</comment>
<dbReference type="OrthoDB" id="9801560at2"/>
<evidence type="ECO:0000256" key="10">
    <source>
        <dbReference type="RuleBase" id="RU363037"/>
    </source>
</evidence>
<dbReference type="InterPro" id="IPR020059">
    <property type="entry name" value="Glu/Gln-tRNA-synth_Ib_codon-bd"/>
</dbReference>
<evidence type="ECO:0000256" key="8">
    <source>
        <dbReference type="ARBA" id="ARBA00048270"/>
    </source>
</evidence>
<dbReference type="Pfam" id="PF20974">
    <property type="entry name" value="tRNA-synt_1c_C2"/>
    <property type="match status" value="1"/>
</dbReference>
<gene>
    <name evidence="9" type="primary">glnS</name>
    <name evidence="14" type="ORF">FAZ19_02165</name>
</gene>
<feature type="domain" description="Glutamyl/glutaminyl-tRNA synthetase class Ib catalytic" evidence="11">
    <location>
        <begin position="28"/>
        <end position="335"/>
    </location>
</feature>
<comment type="subunit">
    <text evidence="9">Monomer.</text>
</comment>
<dbReference type="InterPro" id="IPR011035">
    <property type="entry name" value="Ribosomal_bL25/Gln-tRNA_synth"/>
</dbReference>
<dbReference type="Gene3D" id="3.40.50.620">
    <property type="entry name" value="HUPs"/>
    <property type="match status" value="1"/>
</dbReference>
<dbReference type="PANTHER" id="PTHR43097">
    <property type="entry name" value="GLUTAMINE-TRNA LIGASE"/>
    <property type="match status" value="1"/>
</dbReference>
<comment type="subcellular location">
    <subcellularLocation>
        <location evidence="9">Cytoplasm</location>
    </subcellularLocation>
</comment>
<dbReference type="GO" id="GO:0005524">
    <property type="term" value="F:ATP binding"/>
    <property type="evidence" value="ECO:0007669"/>
    <property type="project" value="UniProtKB-UniRule"/>
</dbReference>
<comment type="similarity">
    <text evidence="1 9 10">Belongs to the class-I aminoacyl-tRNA synthetase family.</text>
</comment>
<dbReference type="GO" id="GO:0006425">
    <property type="term" value="P:glutaminyl-tRNA aminoacylation"/>
    <property type="evidence" value="ECO:0007669"/>
    <property type="project" value="UniProtKB-UniRule"/>
</dbReference>
<evidence type="ECO:0000259" key="11">
    <source>
        <dbReference type="Pfam" id="PF00749"/>
    </source>
</evidence>
<dbReference type="RefSeq" id="WP_136818957.1">
    <property type="nucleotide sequence ID" value="NZ_BMJX01000001.1"/>
</dbReference>
<dbReference type="NCBIfam" id="TIGR00440">
    <property type="entry name" value="glnS"/>
    <property type="match status" value="1"/>
</dbReference>
<evidence type="ECO:0000256" key="5">
    <source>
        <dbReference type="ARBA" id="ARBA00022840"/>
    </source>
</evidence>
<dbReference type="InterPro" id="IPR050132">
    <property type="entry name" value="Gln/Glu-tRNA_Ligase"/>
</dbReference>